<dbReference type="Proteomes" id="UP000620104">
    <property type="component" value="Unassembled WGS sequence"/>
</dbReference>
<evidence type="ECO:0000313" key="2">
    <source>
        <dbReference type="EMBL" id="GHJ87937.1"/>
    </source>
</evidence>
<gene>
    <name evidence="2" type="ORF">NliqN6_4339</name>
</gene>
<keyword evidence="1" id="KW-1133">Transmembrane helix</keyword>
<evidence type="ECO:0000256" key="1">
    <source>
        <dbReference type="SAM" id="Phobius"/>
    </source>
</evidence>
<name>A0A8H3TVK3_9TREE</name>
<keyword evidence="3" id="KW-1185">Reference proteome</keyword>
<keyword evidence="1" id="KW-0812">Transmembrane</keyword>
<comment type="caution">
    <text evidence="2">The sequence shown here is derived from an EMBL/GenBank/DDBJ whole genome shotgun (WGS) entry which is preliminary data.</text>
</comment>
<accession>A0A8H3TVK3</accession>
<organism evidence="2 3">
    <name type="scientific">Naganishia liquefaciens</name>
    <dbReference type="NCBI Taxonomy" id="104408"/>
    <lineage>
        <taxon>Eukaryota</taxon>
        <taxon>Fungi</taxon>
        <taxon>Dikarya</taxon>
        <taxon>Basidiomycota</taxon>
        <taxon>Agaricomycotina</taxon>
        <taxon>Tremellomycetes</taxon>
        <taxon>Filobasidiales</taxon>
        <taxon>Filobasidiaceae</taxon>
        <taxon>Naganishia</taxon>
    </lineage>
</organism>
<evidence type="ECO:0000313" key="3">
    <source>
        <dbReference type="Proteomes" id="UP000620104"/>
    </source>
</evidence>
<sequence length="82" mass="8608">MAPTLALSNPLIARIDRPATSEDESSNTGLIVGVTAIGCLVVVIVAGWVIVRKVRKTKAKIAEARQIVENVKGSVQRGVGKS</sequence>
<proteinExistence type="predicted"/>
<protein>
    <submittedName>
        <fullName evidence="2">Uncharacterized protein</fullName>
    </submittedName>
</protein>
<dbReference type="AlphaFoldDB" id="A0A8H3TVK3"/>
<feature type="transmembrane region" description="Helical" evidence="1">
    <location>
        <begin position="30"/>
        <end position="51"/>
    </location>
</feature>
<dbReference type="EMBL" id="BLZA01000023">
    <property type="protein sequence ID" value="GHJ87937.1"/>
    <property type="molecule type" value="Genomic_DNA"/>
</dbReference>
<keyword evidence="1" id="KW-0472">Membrane</keyword>
<reference evidence="2" key="1">
    <citation type="submission" date="2020-07" db="EMBL/GenBank/DDBJ databases">
        <title>Draft Genome Sequence of a Deep-Sea Yeast, Naganishia (Cryptococcus) liquefaciens strain N6.</title>
        <authorList>
            <person name="Han Y.W."/>
            <person name="Kajitani R."/>
            <person name="Morimoto H."/>
            <person name="Parhat M."/>
            <person name="Tsubouchi H."/>
            <person name="Bakenova O."/>
            <person name="Ogata M."/>
            <person name="Argunhan B."/>
            <person name="Aoki R."/>
            <person name="Kajiwara S."/>
            <person name="Itoh T."/>
            <person name="Iwasaki H."/>
        </authorList>
    </citation>
    <scope>NUCLEOTIDE SEQUENCE</scope>
    <source>
        <strain evidence="2">N6</strain>
    </source>
</reference>